<comment type="caution">
    <text evidence="1">The sequence shown here is derived from an EMBL/GenBank/DDBJ whole genome shotgun (WGS) entry which is preliminary data.</text>
</comment>
<evidence type="ECO:0000313" key="1">
    <source>
        <dbReference type="EMBL" id="GAG33879.1"/>
    </source>
</evidence>
<dbReference type="EMBL" id="BARS01044223">
    <property type="protein sequence ID" value="GAG33879.1"/>
    <property type="molecule type" value="Genomic_DNA"/>
</dbReference>
<protein>
    <submittedName>
        <fullName evidence="1">Uncharacterized protein</fullName>
    </submittedName>
</protein>
<sequence length="61" mass="6903">MGRITDTKELGNILDFVLENELGNEFTTSLKSLSLDEITGEELLTLNLHGEEKHHTKNSFE</sequence>
<reference evidence="1" key="1">
    <citation type="journal article" date="2014" name="Front. Microbiol.">
        <title>High frequency of phylogenetically diverse reductive dehalogenase-homologous genes in deep subseafloor sedimentary metagenomes.</title>
        <authorList>
            <person name="Kawai M."/>
            <person name="Futagami T."/>
            <person name="Toyoda A."/>
            <person name="Takaki Y."/>
            <person name="Nishi S."/>
            <person name="Hori S."/>
            <person name="Arai W."/>
            <person name="Tsubouchi T."/>
            <person name="Morono Y."/>
            <person name="Uchiyama I."/>
            <person name="Ito T."/>
            <person name="Fujiyama A."/>
            <person name="Inagaki F."/>
            <person name="Takami H."/>
        </authorList>
    </citation>
    <scope>NUCLEOTIDE SEQUENCE</scope>
    <source>
        <strain evidence="1">Expedition CK06-06</strain>
    </source>
</reference>
<dbReference type="AlphaFoldDB" id="X0WSE6"/>
<name>X0WSE6_9ZZZZ</name>
<proteinExistence type="predicted"/>
<accession>X0WSE6</accession>
<organism evidence="1">
    <name type="scientific">marine sediment metagenome</name>
    <dbReference type="NCBI Taxonomy" id="412755"/>
    <lineage>
        <taxon>unclassified sequences</taxon>
        <taxon>metagenomes</taxon>
        <taxon>ecological metagenomes</taxon>
    </lineage>
</organism>
<gene>
    <name evidence="1" type="ORF">S01H1_66852</name>
</gene>